<name>A0AAW2HIC9_9NEOP</name>
<dbReference type="EMBL" id="JARGDH010000004">
    <property type="protein sequence ID" value="KAL0269535.1"/>
    <property type="molecule type" value="Genomic_DNA"/>
</dbReference>
<organism evidence="2">
    <name type="scientific">Menopon gallinae</name>
    <name type="common">poultry shaft louse</name>
    <dbReference type="NCBI Taxonomy" id="328185"/>
    <lineage>
        <taxon>Eukaryota</taxon>
        <taxon>Metazoa</taxon>
        <taxon>Ecdysozoa</taxon>
        <taxon>Arthropoda</taxon>
        <taxon>Hexapoda</taxon>
        <taxon>Insecta</taxon>
        <taxon>Pterygota</taxon>
        <taxon>Neoptera</taxon>
        <taxon>Paraneoptera</taxon>
        <taxon>Psocodea</taxon>
        <taxon>Troctomorpha</taxon>
        <taxon>Phthiraptera</taxon>
        <taxon>Amblycera</taxon>
        <taxon>Menoponidae</taxon>
        <taxon>Menopon</taxon>
    </lineage>
</organism>
<comment type="caution">
    <text evidence="2">The sequence shown here is derived from an EMBL/GenBank/DDBJ whole genome shotgun (WGS) entry which is preliminary data.</text>
</comment>
<feature type="compositionally biased region" description="Low complexity" evidence="1">
    <location>
        <begin position="105"/>
        <end position="123"/>
    </location>
</feature>
<accession>A0AAW2HIC9</accession>
<reference evidence="2" key="1">
    <citation type="journal article" date="2024" name="Gigascience">
        <title>Chromosome-level genome of the poultry shaft louse Menopon gallinae provides insight into the host-switching and adaptive evolution of parasitic lice.</title>
        <authorList>
            <person name="Xu Y."/>
            <person name="Ma L."/>
            <person name="Liu S."/>
            <person name="Liang Y."/>
            <person name="Liu Q."/>
            <person name="He Z."/>
            <person name="Tian L."/>
            <person name="Duan Y."/>
            <person name="Cai W."/>
            <person name="Li H."/>
            <person name="Song F."/>
        </authorList>
    </citation>
    <scope>NUCLEOTIDE SEQUENCE</scope>
    <source>
        <strain evidence="2">Cailab_2023a</strain>
    </source>
</reference>
<proteinExistence type="predicted"/>
<gene>
    <name evidence="2" type="ORF">PYX00_007237</name>
</gene>
<feature type="region of interest" description="Disordered" evidence="1">
    <location>
        <begin position="97"/>
        <end position="147"/>
    </location>
</feature>
<dbReference type="AlphaFoldDB" id="A0AAW2HIC9"/>
<evidence type="ECO:0000256" key="1">
    <source>
        <dbReference type="SAM" id="MobiDB-lite"/>
    </source>
</evidence>
<evidence type="ECO:0000313" key="2">
    <source>
        <dbReference type="EMBL" id="KAL0269535.1"/>
    </source>
</evidence>
<sequence length="312" mass="32391">MGAGGSEQAVPVIGGYALQCSYGVKPGLFSRERYRNKATTLAEQGCVLGYSLLGVYPCAVWKTNAAPGSKPNCECSSGGPIRATRLATTSLRAVPYPQPTLQHQPTQAVTPASSSSTQPAAAPLPDSTVQPEPSSSVAEVSTTSDPQPTIPSEYCHPFFQPTQAKIACSQNSIAIPFTPGTALPVIQNVIPVEYPNGVIANVPPSGGTANCLPVGQCYAGVIPQNTATACLPVAPRFQAPVVNNTITVSDCRCQAEGNDCCHASIAPYPPTTTTASMLFVPYSLPNFPPQYRSNIAASTSPCSGTTPVKFQS</sequence>
<protein>
    <submittedName>
        <fullName evidence="2">Uncharacterized protein</fullName>
    </submittedName>
</protein>
<feature type="compositionally biased region" description="Polar residues" evidence="1">
    <location>
        <begin position="127"/>
        <end position="147"/>
    </location>
</feature>